<organism evidence="2 4">
    <name type="scientific">Prunus armeniaca</name>
    <name type="common">Apricot</name>
    <name type="synonym">Armeniaca vulgaris</name>
    <dbReference type="NCBI Taxonomy" id="36596"/>
    <lineage>
        <taxon>Eukaryota</taxon>
        <taxon>Viridiplantae</taxon>
        <taxon>Streptophyta</taxon>
        <taxon>Embryophyta</taxon>
        <taxon>Tracheophyta</taxon>
        <taxon>Spermatophyta</taxon>
        <taxon>Magnoliopsida</taxon>
        <taxon>eudicotyledons</taxon>
        <taxon>Gunneridae</taxon>
        <taxon>Pentapetalae</taxon>
        <taxon>rosids</taxon>
        <taxon>fabids</taxon>
        <taxon>Rosales</taxon>
        <taxon>Rosaceae</taxon>
        <taxon>Amygdaloideae</taxon>
        <taxon>Amygdaleae</taxon>
        <taxon>Prunus</taxon>
    </lineage>
</organism>
<dbReference type="Proteomes" id="UP000507222">
    <property type="component" value="Unassembled WGS sequence"/>
</dbReference>
<accession>A0A6J5Y4Q2</accession>
<protein>
    <submittedName>
        <fullName evidence="2">Uncharacterized protein</fullName>
    </submittedName>
</protein>
<evidence type="ECO:0000313" key="2">
    <source>
        <dbReference type="EMBL" id="CAB4319377.1"/>
    </source>
</evidence>
<reference evidence="2 3" key="2">
    <citation type="submission" date="2020-05" db="EMBL/GenBank/DDBJ databases">
        <authorList>
            <person name="Campoy J."/>
            <person name="Schneeberger K."/>
            <person name="Spophaly S."/>
        </authorList>
    </citation>
    <scope>NUCLEOTIDE SEQUENCE [LARGE SCALE GENOMIC DNA]</scope>
    <source>
        <strain evidence="2">PruArmRojPasFocal</strain>
    </source>
</reference>
<dbReference type="EMBL" id="CAEKKB010000008">
    <property type="protein sequence ID" value="CAB4319377.1"/>
    <property type="molecule type" value="Genomic_DNA"/>
</dbReference>
<proteinExistence type="predicted"/>
<evidence type="ECO:0000313" key="1">
    <source>
        <dbReference type="EMBL" id="CAB4289013.1"/>
    </source>
</evidence>
<name>A0A6J5Y4Q2_PRUAR</name>
<dbReference type="Proteomes" id="UP000507245">
    <property type="component" value="Unassembled WGS sequence"/>
</dbReference>
<dbReference type="AlphaFoldDB" id="A0A6J5Y4Q2"/>
<sequence>MLQPKQKGFWSSRNRHAISIGEFQTQLIWAFVFQPTSSKSFRHSNWRIPIPSRSCPTTKWKLLSPIGEVQTHQPTTTTKAFKGLHCTSRVQCTVVHRLDNNHTAFRNSPNNYPTSTYLSWEGEGKSLPSSQDIIHHMLNIQLWRC</sequence>
<evidence type="ECO:0000313" key="3">
    <source>
        <dbReference type="Proteomes" id="UP000507222"/>
    </source>
</evidence>
<gene>
    <name evidence="1" type="ORF">CURHAP_LOCUS47298</name>
    <name evidence="2" type="ORF">ORAREDHAP_LOCUS46621</name>
</gene>
<dbReference type="EMBL" id="CAEKDK010000008">
    <property type="protein sequence ID" value="CAB4289013.1"/>
    <property type="molecule type" value="Genomic_DNA"/>
</dbReference>
<reference evidence="4" key="1">
    <citation type="journal article" date="2020" name="Genome Biol.">
        <title>Gamete binning: chromosome-level and haplotype-resolved genome assembly enabled by high-throughput single-cell sequencing of gamete genomes.</title>
        <authorList>
            <person name="Campoy J.A."/>
            <person name="Sun H."/>
            <person name="Goel M."/>
            <person name="Jiao W.-B."/>
            <person name="Folz-Donahue K."/>
            <person name="Wang N."/>
            <person name="Rubio M."/>
            <person name="Liu C."/>
            <person name="Kukat C."/>
            <person name="Ruiz D."/>
            <person name="Huettel B."/>
            <person name="Schneeberger K."/>
        </authorList>
    </citation>
    <scope>NUCLEOTIDE SEQUENCE [LARGE SCALE GENOMIC DNA]</scope>
    <source>
        <strain evidence="4">cv. Rojo Pasion</strain>
    </source>
</reference>
<keyword evidence="4" id="KW-1185">Reference proteome</keyword>
<evidence type="ECO:0000313" key="4">
    <source>
        <dbReference type="Proteomes" id="UP000507245"/>
    </source>
</evidence>